<dbReference type="EMBL" id="CADCXN010000024">
    <property type="protein sequence ID" value="CAA9889662.1"/>
    <property type="molecule type" value="Genomic_DNA"/>
</dbReference>
<dbReference type="AlphaFoldDB" id="A0A8S0XEF1"/>
<evidence type="ECO:0000313" key="1">
    <source>
        <dbReference type="EMBL" id="CAA9889662.1"/>
    </source>
</evidence>
<dbReference type="RefSeq" id="WP_174624650.1">
    <property type="nucleotide sequence ID" value="NZ_CADCXN010000024.1"/>
</dbReference>
<accession>A0A8S0XEF1</accession>
<organism evidence="1 2">
    <name type="scientific">Candidatus Methylobacter favarea</name>
    <dbReference type="NCBI Taxonomy" id="2707345"/>
    <lineage>
        <taxon>Bacteria</taxon>
        <taxon>Pseudomonadati</taxon>
        <taxon>Pseudomonadota</taxon>
        <taxon>Gammaproteobacteria</taxon>
        <taxon>Methylococcales</taxon>
        <taxon>Methylococcaceae</taxon>
        <taxon>Methylobacter</taxon>
    </lineage>
</organism>
<protein>
    <submittedName>
        <fullName evidence="1">Uncharacterized protein</fullName>
    </submittedName>
</protein>
<name>A0A8S0XEF1_9GAMM</name>
<dbReference type="Proteomes" id="UP000494216">
    <property type="component" value="Unassembled WGS sequence"/>
</dbReference>
<sequence length="434" mass="46757">METMRPKLHFYKLILIVGGISFPFALQADGLANQIDNLFGSDGIQLQINTANPANNHQAHFSSASVSTLGLLTQQLAVSAVDIPAISTVPGLTYSYNPALQAFERSSGSLGSIYIERPLTLGQGRFEAGFSYTYVGFDTLNGQKLKGLSFLNLQHGDCCSPVPGLGDPAFEKATADLIFDRFSLQSHIFNFSATYGITDKWDVNILVPVIQTELDISARAQINDVAFAGNPQGLHNFPNGTKTTTSSVSDSNLGVGDIQLRSKYHFLAYKKFNMAGGLNLRLPSGSQSDFQGVGDTTVTPYLSFSQEYGIIDLHATAGVEFNTGNDRRDRIRYAGGATFHVTPEFGLITDFIGTSNIRTNEVSVRVPEFTGGNATPSSYDIRTATVNNDTLDLALGFKFVPVKSVVGFFNVFIPLNDAGLRSDLIPSGGVQVGF</sequence>
<reference evidence="1 2" key="1">
    <citation type="submission" date="2020-02" db="EMBL/GenBank/DDBJ databases">
        <authorList>
            <person name="Hogendoorn C."/>
        </authorList>
    </citation>
    <scope>NUCLEOTIDE SEQUENCE [LARGE SCALE GENOMIC DNA]</scope>
    <source>
        <strain evidence="1">METHB21</strain>
    </source>
</reference>
<keyword evidence="2" id="KW-1185">Reference proteome</keyword>
<proteinExistence type="predicted"/>
<comment type="caution">
    <text evidence="1">The sequence shown here is derived from an EMBL/GenBank/DDBJ whole genome shotgun (WGS) entry which is preliminary data.</text>
</comment>
<gene>
    <name evidence="1" type="ORF">METHB2_120021</name>
</gene>
<evidence type="ECO:0000313" key="2">
    <source>
        <dbReference type="Proteomes" id="UP000494216"/>
    </source>
</evidence>